<accession>A0ABT0C7H4</accession>
<feature type="domain" description="Glycosyl transferase family 1" evidence="1">
    <location>
        <begin position="169"/>
        <end position="305"/>
    </location>
</feature>
<evidence type="ECO:0000259" key="2">
    <source>
        <dbReference type="Pfam" id="PF13439"/>
    </source>
</evidence>
<dbReference type="PANTHER" id="PTHR12526:SF595">
    <property type="entry name" value="BLL5217 PROTEIN"/>
    <property type="match status" value="1"/>
</dbReference>
<evidence type="ECO:0000313" key="3">
    <source>
        <dbReference type="EMBL" id="MCJ2541684.1"/>
    </source>
</evidence>
<dbReference type="Proteomes" id="UP000830835">
    <property type="component" value="Unassembled WGS sequence"/>
</dbReference>
<dbReference type="SUPFAM" id="SSF53756">
    <property type="entry name" value="UDP-Glycosyltransferase/glycogen phosphorylase"/>
    <property type="match status" value="1"/>
</dbReference>
<keyword evidence="4" id="KW-1185">Reference proteome</keyword>
<proteinExistence type="predicted"/>
<feature type="domain" description="Glycosyltransferase subfamily 4-like N-terminal" evidence="2">
    <location>
        <begin position="18"/>
        <end position="122"/>
    </location>
</feature>
<comment type="caution">
    <text evidence="3">The sequence shown here is derived from an EMBL/GenBank/DDBJ whole genome shotgun (WGS) entry which is preliminary data.</text>
</comment>
<evidence type="ECO:0000259" key="1">
    <source>
        <dbReference type="Pfam" id="PF00534"/>
    </source>
</evidence>
<dbReference type="RefSeq" id="WP_244348805.1">
    <property type="nucleotide sequence ID" value="NZ_JAFIRA010000002.1"/>
</dbReference>
<name>A0ABT0C7H4_THEVL</name>
<organism evidence="3 4">
    <name type="scientific">Thermostichus vulcanus str. 'Rupite'</name>
    <dbReference type="NCBI Taxonomy" id="2813851"/>
    <lineage>
        <taxon>Bacteria</taxon>
        <taxon>Bacillati</taxon>
        <taxon>Cyanobacteriota</taxon>
        <taxon>Cyanophyceae</taxon>
        <taxon>Thermostichales</taxon>
        <taxon>Thermostichaceae</taxon>
        <taxon>Thermostichus</taxon>
    </lineage>
</organism>
<sequence length="356" mass="40030">MRIAQIAPLHESVPPKFYGGTERVVSWLTEELVRRGHEVTLFASGDSQTQAQLIPFRDQALRLDKNAIDTVAPHILMVEKVFQKADQFDLIHGHIDYYPYALARRHPEVAFVTTLHGRLDIPELQPLYSEFSDIPLVSISNAQRNPLPQARWAGTVYHGLPLDLHPFYPEQGNYLAFLGRVSPEKGLDTAIEIATQAGMPLKASIKIDQVDRQYYESYIYPMIRDNPQVELLGEINEQEKSEFLGKAYAVLFPIRWPEPFGLVMIESMACGTPVIATRFGSVPEVMVHGETGFIVDSVPEAVEAVSKVGSLSRQRVRQVFEERFSVARMVSDYETIYAQLLESRGTTPAQAKMTAA</sequence>
<dbReference type="InterPro" id="IPR028098">
    <property type="entry name" value="Glyco_trans_4-like_N"/>
</dbReference>
<gene>
    <name evidence="3" type="ORF">JX360_01990</name>
</gene>
<reference evidence="3" key="1">
    <citation type="submission" date="2021-02" db="EMBL/GenBank/DDBJ databases">
        <title>The CRISPR/cas machinery reduction and long-range gene transfer in the hot spring cyanobacterium Synechococcus.</title>
        <authorList>
            <person name="Dvorak P."/>
            <person name="Jahodarova E."/>
            <person name="Hasler P."/>
            <person name="Poulickova A."/>
        </authorList>
    </citation>
    <scope>NUCLEOTIDE SEQUENCE</scope>
    <source>
        <strain evidence="3">Rupite</strain>
    </source>
</reference>
<evidence type="ECO:0000313" key="4">
    <source>
        <dbReference type="Proteomes" id="UP000830835"/>
    </source>
</evidence>
<dbReference type="InterPro" id="IPR001296">
    <property type="entry name" value="Glyco_trans_1"/>
</dbReference>
<dbReference type="Gene3D" id="3.40.50.2000">
    <property type="entry name" value="Glycogen Phosphorylase B"/>
    <property type="match status" value="2"/>
</dbReference>
<dbReference type="Pfam" id="PF13439">
    <property type="entry name" value="Glyco_transf_4"/>
    <property type="match status" value="1"/>
</dbReference>
<dbReference type="Pfam" id="PF00534">
    <property type="entry name" value="Glycos_transf_1"/>
    <property type="match status" value="1"/>
</dbReference>
<dbReference type="EMBL" id="JAFIRA010000002">
    <property type="protein sequence ID" value="MCJ2541684.1"/>
    <property type="molecule type" value="Genomic_DNA"/>
</dbReference>
<protein>
    <submittedName>
        <fullName evidence="3">Glycosyltransferase family 4 protein</fullName>
    </submittedName>
</protein>
<dbReference type="PANTHER" id="PTHR12526">
    <property type="entry name" value="GLYCOSYLTRANSFERASE"/>
    <property type="match status" value="1"/>
</dbReference>
<dbReference type="CDD" id="cd03802">
    <property type="entry name" value="GT4_AviGT4-like"/>
    <property type="match status" value="1"/>
</dbReference>